<dbReference type="PANTHER" id="PTHR42987:SF8">
    <property type="entry name" value="PROTEINASE"/>
    <property type="match status" value="1"/>
</dbReference>
<evidence type="ECO:0000256" key="3">
    <source>
        <dbReference type="ARBA" id="ARBA00022801"/>
    </source>
</evidence>
<keyword evidence="3" id="KW-0378">Hydrolase</keyword>
<sequence>MSEPQWERQVLEKLATAALTEQRRTRQWKLFFRLVWVLLAILLLYGLLRNGDSEGALASTGDHVALLTLSGAISAENHTADRMIAGLQKAYKNSGTRAVVIRANSPGGSPVLSGMVNDEIRRLKGEHPDIPVYVVVEEVCASGCYYIAAAADKIFVDKASIVGSIGVLSDGFGFTGALEKLGVERRLMTAGSHKALADPFSPRKAEDEAIRQALLNDIHRQFIQVVKTGRGARLKDDPTIFTGLYWLGEKSIPLGLADGYGTVDSVARELVKTDNIVDVTPSDDLVDRFTKRFGVMLSAALLSQGDSGPQLK</sequence>
<dbReference type="Pfam" id="PF01343">
    <property type="entry name" value="Peptidase_S49"/>
    <property type="match status" value="1"/>
</dbReference>
<dbReference type="InterPro" id="IPR029045">
    <property type="entry name" value="ClpP/crotonase-like_dom_sf"/>
</dbReference>
<evidence type="ECO:0000256" key="4">
    <source>
        <dbReference type="ARBA" id="ARBA00022825"/>
    </source>
</evidence>
<dbReference type="EMBL" id="QJKI01000002">
    <property type="protein sequence ID" value="PXX81265.1"/>
    <property type="molecule type" value="Genomic_DNA"/>
</dbReference>
<accession>A0A318KZY5</accession>
<dbReference type="RefSeq" id="WP_110389577.1">
    <property type="nucleotide sequence ID" value="NZ_QJKI01000002.1"/>
</dbReference>
<dbReference type="SUPFAM" id="SSF52096">
    <property type="entry name" value="ClpP/crotonase"/>
    <property type="match status" value="1"/>
</dbReference>
<reference evidence="7 8" key="1">
    <citation type="submission" date="2018-05" db="EMBL/GenBank/DDBJ databases">
        <title>Genomic Encyclopedia of Type Strains, Phase IV (KMG-IV): sequencing the most valuable type-strain genomes for metagenomic binning, comparative biology and taxonomic classification.</title>
        <authorList>
            <person name="Goeker M."/>
        </authorList>
    </citation>
    <scope>NUCLEOTIDE SEQUENCE [LARGE SCALE GENOMIC DNA]</scope>
    <source>
        <strain evidence="7 8">DSM 29661</strain>
    </source>
</reference>
<keyword evidence="8" id="KW-1185">Reference proteome</keyword>
<dbReference type="InterPro" id="IPR002142">
    <property type="entry name" value="Peptidase_S49"/>
</dbReference>
<dbReference type="GO" id="GO:0006508">
    <property type="term" value="P:proteolysis"/>
    <property type="evidence" value="ECO:0007669"/>
    <property type="project" value="UniProtKB-KW"/>
</dbReference>
<comment type="similarity">
    <text evidence="1">Belongs to the peptidase S49 family.</text>
</comment>
<evidence type="ECO:0000313" key="8">
    <source>
        <dbReference type="Proteomes" id="UP000247555"/>
    </source>
</evidence>
<dbReference type="Proteomes" id="UP000247555">
    <property type="component" value="Unassembled WGS sequence"/>
</dbReference>
<name>A0A318KZY5_9NEIS</name>
<feature type="domain" description="Peptidase S49" evidence="6">
    <location>
        <begin position="129"/>
        <end position="273"/>
    </location>
</feature>
<proteinExistence type="inferred from homology"/>
<keyword evidence="5" id="KW-1133">Transmembrane helix</keyword>
<keyword evidence="5" id="KW-0812">Transmembrane</keyword>
<protein>
    <submittedName>
        <fullName evidence="7">Protease-4</fullName>
    </submittedName>
</protein>
<dbReference type="CDD" id="cd07023">
    <property type="entry name" value="S49_Sppa_N_C"/>
    <property type="match status" value="1"/>
</dbReference>
<evidence type="ECO:0000256" key="1">
    <source>
        <dbReference type="ARBA" id="ARBA00008683"/>
    </source>
</evidence>
<evidence type="ECO:0000256" key="2">
    <source>
        <dbReference type="ARBA" id="ARBA00022670"/>
    </source>
</evidence>
<dbReference type="InterPro" id="IPR047272">
    <property type="entry name" value="S49_SppA_C"/>
</dbReference>
<dbReference type="PANTHER" id="PTHR42987">
    <property type="entry name" value="PEPTIDASE S49"/>
    <property type="match status" value="1"/>
</dbReference>
<evidence type="ECO:0000256" key="5">
    <source>
        <dbReference type="SAM" id="Phobius"/>
    </source>
</evidence>
<evidence type="ECO:0000259" key="6">
    <source>
        <dbReference type="Pfam" id="PF01343"/>
    </source>
</evidence>
<keyword evidence="4" id="KW-0720">Serine protease</keyword>
<evidence type="ECO:0000313" key="7">
    <source>
        <dbReference type="EMBL" id="PXX81265.1"/>
    </source>
</evidence>
<comment type="caution">
    <text evidence="7">The sequence shown here is derived from an EMBL/GenBank/DDBJ whole genome shotgun (WGS) entry which is preliminary data.</text>
</comment>
<dbReference type="OrthoDB" id="9764363at2"/>
<feature type="transmembrane region" description="Helical" evidence="5">
    <location>
        <begin position="30"/>
        <end position="48"/>
    </location>
</feature>
<dbReference type="AlphaFoldDB" id="A0A318KZY5"/>
<keyword evidence="2 7" id="KW-0645">Protease</keyword>
<keyword evidence="5" id="KW-0472">Membrane</keyword>
<organism evidence="7 8">
    <name type="scientific">Rivihabitans pingtungensis</name>
    <dbReference type="NCBI Taxonomy" id="1054498"/>
    <lineage>
        <taxon>Bacteria</taxon>
        <taxon>Pseudomonadati</taxon>
        <taxon>Pseudomonadota</taxon>
        <taxon>Betaproteobacteria</taxon>
        <taxon>Neisseriales</taxon>
        <taxon>Aquaspirillaceae</taxon>
        <taxon>Rivihabitans</taxon>
    </lineage>
</organism>
<dbReference type="Gene3D" id="3.90.226.10">
    <property type="entry name" value="2-enoyl-CoA Hydratase, Chain A, domain 1"/>
    <property type="match status" value="1"/>
</dbReference>
<gene>
    <name evidence="7" type="ORF">DFR34_102100</name>
</gene>
<dbReference type="GO" id="GO:0008236">
    <property type="term" value="F:serine-type peptidase activity"/>
    <property type="evidence" value="ECO:0007669"/>
    <property type="project" value="UniProtKB-KW"/>
</dbReference>